<protein>
    <submittedName>
        <fullName evidence="1">Uncharacterized protein</fullName>
    </submittedName>
</protein>
<sequence>MGKSIKCLLVKDFDNRSLKSNQEKFTIIGDSNYRDLNDKKSKIMV</sequence>
<accession>F4XWI9</accession>
<dbReference type="HOGENOM" id="CLU_3202148_0_0_3"/>
<evidence type="ECO:0000313" key="1">
    <source>
        <dbReference type="EMBL" id="EGJ31174.1"/>
    </source>
</evidence>
<keyword evidence="2" id="KW-1185">Reference proteome</keyword>
<name>F4XWI9_9CYAN</name>
<reference evidence="2" key="1">
    <citation type="journal article" date="2011" name="Proc. Natl. Acad. Sci. U.S.A.">
        <title>Genomic insights into the physiology and ecology of the marine filamentous cyanobacterium Lyngbya majuscula.</title>
        <authorList>
            <person name="Jones A.C."/>
            <person name="Monroe E.A."/>
            <person name="Podell S."/>
            <person name="Hess W.R."/>
            <person name="Klages S."/>
            <person name="Esquenazi E."/>
            <person name="Niessen S."/>
            <person name="Hoover H."/>
            <person name="Rothmann M."/>
            <person name="Lasken R.S."/>
            <person name="Yates J.R.III."/>
            <person name="Reinhardt R."/>
            <person name="Kube M."/>
            <person name="Burkart M.D."/>
            <person name="Allen E.E."/>
            <person name="Dorrestein P.C."/>
            <person name="Gerwick W.H."/>
            <person name="Gerwick L."/>
        </authorList>
    </citation>
    <scope>NUCLEOTIDE SEQUENCE [LARGE SCALE GENOMIC DNA]</scope>
    <source>
        <strain evidence="2">3L</strain>
    </source>
</reference>
<evidence type="ECO:0000313" key="2">
    <source>
        <dbReference type="Proteomes" id="UP000003959"/>
    </source>
</evidence>
<proteinExistence type="predicted"/>
<organism evidence="1 2">
    <name type="scientific">Moorena producens 3L</name>
    <dbReference type="NCBI Taxonomy" id="489825"/>
    <lineage>
        <taxon>Bacteria</taxon>
        <taxon>Bacillati</taxon>
        <taxon>Cyanobacteriota</taxon>
        <taxon>Cyanophyceae</taxon>
        <taxon>Coleofasciculales</taxon>
        <taxon>Coleofasciculaceae</taxon>
        <taxon>Moorena</taxon>
    </lineage>
</organism>
<dbReference type="EMBL" id="GL890942">
    <property type="protein sequence ID" value="EGJ31174.1"/>
    <property type="molecule type" value="Genomic_DNA"/>
</dbReference>
<dbReference type="Proteomes" id="UP000003959">
    <property type="component" value="Unassembled WGS sequence"/>
</dbReference>
<gene>
    <name evidence="1" type="ORF">LYNGBM3L_43510</name>
</gene>
<dbReference type="AlphaFoldDB" id="F4XWI9"/>